<dbReference type="EMBL" id="BAABEY010000024">
    <property type="protein sequence ID" value="GAA4440100.1"/>
    <property type="molecule type" value="Genomic_DNA"/>
</dbReference>
<protein>
    <recommendedName>
        <fullName evidence="4">Lipoprotein</fullName>
    </recommendedName>
</protein>
<dbReference type="Proteomes" id="UP001501508">
    <property type="component" value="Unassembled WGS sequence"/>
</dbReference>
<organism evidence="2 3">
    <name type="scientific">Ravibacter arvi</name>
    <dbReference type="NCBI Taxonomy" id="2051041"/>
    <lineage>
        <taxon>Bacteria</taxon>
        <taxon>Pseudomonadati</taxon>
        <taxon>Bacteroidota</taxon>
        <taxon>Cytophagia</taxon>
        <taxon>Cytophagales</taxon>
        <taxon>Spirosomataceae</taxon>
        <taxon>Ravibacter</taxon>
    </lineage>
</organism>
<evidence type="ECO:0000313" key="2">
    <source>
        <dbReference type="EMBL" id="GAA4440100.1"/>
    </source>
</evidence>
<sequence length="176" mass="19651">MKCVIVPLVICLLVCACTSPEEAAPPETEKKRPSASSAYFNQANINLDLDQANCLLEGWYSDRFYSEIPVAFRVIEDESSYRSFFNCKEGIALKPIDFTKEVLLVGTNAGSGAGNDAPVRITGMRQELFPKGDHYVLRVTVKGRKNNPGGGEWFGFVSLVPRTYRNTKLELNFIYQ</sequence>
<reference evidence="3" key="1">
    <citation type="journal article" date="2019" name="Int. J. Syst. Evol. Microbiol.">
        <title>The Global Catalogue of Microorganisms (GCM) 10K type strain sequencing project: providing services to taxonomists for standard genome sequencing and annotation.</title>
        <authorList>
            <consortium name="The Broad Institute Genomics Platform"/>
            <consortium name="The Broad Institute Genome Sequencing Center for Infectious Disease"/>
            <person name="Wu L."/>
            <person name="Ma J."/>
        </authorList>
    </citation>
    <scope>NUCLEOTIDE SEQUENCE [LARGE SCALE GENOMIC DNA]</scope>
    <source>
        <strain evidence="3">JCM 31920</strain>
    </source>
</reference>
<comment type="caution">
    <text evidence="2">The sequence shown here is derived from an EMBL/GenBank/DDBJ whole genome shotgun (WGS) entry which is preliminary data.</text>
</comment>
<feature type="signal peptide" evidence="1">
    <location>
        <begin position="1"/>
        <end position="23"/>
    </location>
</feature>
<evidence type="ECO:0000313" key="3">
    <source>
        <dbReference type="Proteomes" id="UP001501508"/>
    </source>
</evidence>
<feature type="chain" id="PRO_5046415039" description="Lipoprotein" evidence="1">
    <location>
        <begin position="24"/>
        <end position="176"/>
    </location>
</feature>
<dbReference type="PROSITE" id="PS51257">
    <property type="entry name" value="PROKAR_LIPOPROTEIN"/>
    <property type="match status" value="1"/>
</dbReference>
<proteinExistence type="predicted"/>
<evidence type="ECO:0000256" key="1">
    <source>
        <dbReference type="SAM" id="SignalP"/>
    </source>
</evidence>
<accession>A0ABP8LZV6</accession>
<keyword evidence="1" id="KW-0732">Signal</keyword>
<keyword evidence="3" id="KW-1185">Reference proteome</keyword>
<dbReference type="RefSeq" id="WP_345029186.1">
    <property type="nucleotide sequence ID" value="NZ_BAABEY010000024.1"/>
</dbReference>
<name>A0ABP8LZV6_9BACT</name>
<evidence type="ECO:0008006" key="4">
    <source>
        <dbReference type="Google" id="ProtNLM"/>
    </source>
</evidence>
<gene>
    <name evidence="2" type="ORF">GCM10023091_23220</name>
</gene>